<dbReference type="Proteomes" id="UP000193685">
    <property type="component" value="Unassembled WGS sequence"/>
</dbReference>
<sequence>MDSTSTGRRILPLPKRRVASLSSASLAEHGTSQHRQGQGEEEALAVTAATGRPPLFSRALHQGMGLIHQQHGGRHDAASEGDSEDDEGGAARAGGDEEQEQDEEEDEDECSGCRDWLDNVKNKKKRKIPTSAVMGHSSSHAGSTATAVPFASTLGQGLHMARQRASLSVKQHQQQQQQMLSRRRRTWDVSTAAAAGEGLGPGGSRSLDKTTTTTAPDISLPSKPFDFSCDSPIARNLPTAAPEHIPAQAQQPISVATQTTPSLADSSPVVMPLRPNKTPSEKSEDRVRLVRRQRRELKAKLKPGETPPLWICQFCEFESIFGYAPLALIDGYNERMRSARRAAQERARLLEKARSKGKKKKKKAAATTPSSSATPAATATDGHGAATTAPIAKPGLPPTLEPPQVSIIKKGIDKGIGPTHSGCTCCGGYRQAQETHTRPPPPPIRDRMAAPPPTTQLPPIPGQAKQAASVPMQREEAVSPETFTTGEPIVC</sequence>
<dbReference type="RefSeq" id="XP_040725774.1">
    <property type="nucleotide sequence ID" value="XM_040871171.1"/>
</dbReference>
<dbReference type="OrthoDB" id="5396257at2759"/>
<feature type="compositionally biased region" description="Pro residues" evidence="1">
    <location>
        <begin position="450"/>
        <end position="461"/>
    </location>
</feature>
<evidence type="ECO:0000256" key="1">
    <source>
        <dbReference type="SAM" id="MobiDB-lite"/>
    </source>
</evidence>
<feature type="region of interest" description="Disordered" evidence="1">
    <location>
        <begin position="259"/>
        <end position="286"/>
    </location>
</feature>
<feature type="region of interest" description="Disordered" evidence="1">
    <location>
        <begin position="1"/>
        <end position="42"/>
    </location>
</feature>
<evidence type="ECO:0000313" key="3">
    <source>
        <dbReference type="Proteomes" id="UP000193685"/>
    </source>
</evidence>
<keyword evidence="3" id="KW-1185">Reference proteome</keyword>
<feature type="compositionally biased region" description="Basic residues" evidence="1">
    <location>
        <begin position="355"/>
        <end position="364"/>
    </location>
</feature>
<feature type="region of interest" description="Disordered" evidence="1">
    <location>
        <begin position="180"/>
        <end position="224"/>
    </location>
</feature>
<feature type="compositionally biased region" description="Low complexity" evidence="1">
    <location>
        <begin position="365"/>
        <end position="390"/>
    </location>
</feature>
<name>A0A1Y2FGZ0_PROLT</name>
<accession>A0A1Y2FGZ0</accession>
<feature type="region of interest" description="Disordered" evidence="1">
    <location>
        <begin position="352"/>
        <end position="403"/>
    </location>
</feature>
<dbReference type="OMA" id="NGEIWIC"/>
<dbReference type="GeneID" id="63787770"/>
<comment type="caution">
    <text evidence="2">The sequence shown here is derived from an EMBL/GenBank/DDBJ whole genome shotgun (WGS) entry which is preliminary data.</text>
</comment>
<dbReference type="AlphaFoldDB" id="A0A1Y2FGZ0"/>
<dbReference type="EMBL" id="MCFI01000008">
    <property type="protein sequence ID" value="ORY83193.1"/>
    <property type="molecule type" value="Genomic_DNA"/>
</dbReference>
<organism evidence="2 3">
    <name type="scientific">Protomyces lactucae-debilis</name>
    <dbReference type="NCBI Taxonomy" id="2754530"/>
    <lineage>
        <taxon>Eukaryota</taxon>
        <taxon>Fungi</taxon>
        <taxon>Dikarya</taxon>
        <taxon>Ascomycota</taxon>
        <taxon>Taphrinomycotina</taxon>
        <taxon>Taphrinomycetes</taxon>
        <taxon>Taphrinales</taxon>
        <taxon>Protomycetaceae</taxon>
        <taxon>Protomyces</taxon>
    </lineage>
</organism>
<feature type="region of interest" description="Disordered" evidence="1">
    <location>
        <begin position="432"/>
        <end position="491"/>
    </location>
</feature>
<evidence type="ECO:0000313" key="2">
    <source>
        <dbReference type="EMBL" id="ORY83193.1"/>
    </source>
</evidence>
<feature type="region of interest" description="Disordered" evidence="1">
    <location>
        <begin position="68"/>
        <end position="114"/>
    </location>
</feature>
<feature type="compositionally biased region" description="Acidic residues" evidence="1">
    <location>
        <begin position="79"/>
        <end position="88"/>
    </location>
</feature>
<gene>
    <name evidence="2" type="ORF">BCR37DRAFT_392537</name>
</gene>
<reference evidence="2 3" key="1">
    <citation type="submission" date="2016-07" db="EMBL/GenBank/DDBJ databases">
        <title>Pervasive Adenine N6-methylation of Active Genes in Fungi.</title>
        <authorList>
            <consortium name="DOE Joint Genome Institute"/>
            <person name="Mondo S.J."/>
            <person name="Dannebaum R.O."/>
            <person name="Kuo R.C."/>
            <person name="Labutti K."/>
            <person name="Haridas S."/>
            <person name="Kuo A."/>
            <person name="Salamov A."/>
            <person name="Ahrendt S.R."/>
            <person name="Lipzen A."/>
            <person name="Sullivan W."/>
            <person name="Andreopoulos W.B."/>
            <person name="Clum A."/>
            <person name="Lindquist E."/>
            <person name="Daum C."/>
            <person name="Ramamoorthy G.K."/>
            <person name="Gryganskyi A."/>
            <person name="Culley D."/>
            <person name="Magnuson J.K."/>
            <person name="James T.Y."/>
            <person name="O'Malley M.A."/>
            <person name="Stajich J.E."/>
            <person name="Spatafora J.W."/>
            <person name="Visel A."/>
            <person name="Grigoriev I.V."/>
        </authorList>
    </citation>
    <scope>NUCLEOTIDE SEQUENCE [LARGE SCALE GENOMIC DNA]</scope>
    <source>
        <strain evidence="2 3">12-1054</strain>
    </source>
</reference>
<dbReference type="STRING" id="56484.A0A1Y2FGZ0"/>
<proteinExistence type="predicted"/>
<feature type="compositionally biased region" description="Acidic residues" evidence="1">
    <location>
        <begin position="96"/>
        <end position="110"/>
    </location>
</feature>
<protein>
    <submittedName>
        <fullName evidence="2">Uncharacterized protein</fullName>
    </submittedName>
</protein>